<name>A0A2T7PZU9_POMCA</name>
<dbReference type="OMA" id="ELMFQQQ"/>
<dbReference type="OrthoDB" id="432281at2759"/>
<comment type="caution">
    <text evidence="3">The sequence shown here is derived from an EMBL/GenBank/DDBJ whole genome shotgun (WGS) entry which is preliminary data.</text>
</comment>
<feature type="compositionally biased region" description="Basic and acidic residues" evidence="2">
    <location>
        <begin position="87"/>
        <end position="100"/>
    </location>
</feature>
<sequence length="178" mass="20001">MDSDYLQRVVGECLKKCLAEVAEKRPFDPIEYIAQWLYNYTVNVKYEEEKIEEAKQVEQEKSDFEFERKKRDQMKEEAVRFAEIAAERERQKEEQQKREAQAALASKLAPVEEKEEPPEDSVKTAEVTVESVPPSEAVATETPAGEEGAGIAEVPEEETAVAADEGGTSEEAGEAIEE</sequence>
<feature type="compositionally biased region" description="Acidic residues" evidence="2">
    <location>
        <begin position="167"/>
        <end position="178"/>
    </location>
</feature>
<evidence type="ECO:0000256" key="2">
    <source>
        <dbReference type="SAM" id="MobiDB-lite"/>
    </source>
</evidence>
<evidence type="ECO:0000313" key="3">
    <source>
        <dbReference type="EMBL" id="PVD38917.1"/>
    </source>
</evidence>
<protein>
    <recommendedName>
        <fullName evidence="5">DPY30 domain-containing protein 1</fullName>
    </recommendedName>
</protein>
<organism evidence="3 4">
    <name type="scientific">Pomacea canaliculata</name>
    <name type="common">Golden apple snail</name>
    <dbReference type="NCBI Taxonomy" id="400727"/>
    <lineage>
        <taxon>Eukaryota</taxon>
        <taxon>Metazoa</taxon>
        <taxon>Spiralia</taxon>
        <taxon>Lophotrochozoa</taxon>
        <taxon>Mollusca</taxon>
        <taxon>Gastropoda</taxon>
        <taxon>Caenogastropoda</taxon>
        <taxon>Architaenioglossa</taxon>
        <taxon>Ampullarioidea</taxon>
        <taxon>Ampullariidae</taxon>
        <taxon>Pomacea</taxon>
    </lineage>
</organism>
<dbReference type="InterPro" id="IPR037856">
    <property type="entry name" value="Sdc1/DPY30"/>
</dbReference>
<reference evidence="3 4" key="1">
    <citation type="submission" date="2018-04" db="EMBL/GenBank/DDBJ databases">
        <title>The genome of golden apple snail Pomacea canaliculata provides insight into stress tolerance and invasive adaptation.</title>
        <authorList>
            <person name="Liu C."/>
            <person name="Liu B."/>
            <person name="Ren Y."/>
            <person name="Zhang Y."/>
            <person name="Wang H."/>
            <person name="Li S."/>
            <person name="Jiang F."/>
            <person name="Yin L."/>
            <person name="Zhang G."/>
            <person name="Qian W."/>
            <person name="Fan W."/>
        </authorList>
    </citation>
    <scope>NUCLEOTIDE SEQUENCE [LARGE SCALE GENOMIC DNA]</scope>
    <source>
        <strain evidence="3">SZHN2017</strain>
        <tissue evidence="3">Muscle</tissue>
    </source>
</reference>
<feature type="region of interest" description="Disordered" evidence="2">
    <location>
        <begin position="87"/>
        <end position="178"/>
    </location>
</feature>
<dbReference type="STRING" id="400727.A0A2T7PZU9"/>
<gene>
    <name evidence="3" type="ORF">C0Q70_01542</name>
</gene>
<dbReference type="CDD" id="cd22966">
    <property type="entry name" value="DD_DYDC-like"/>
    <property type="match status" value="1"/>
</dbReference>
<dbReference type="PANTHER" id="PTHR23356:SF16">
    <property type="entry name" value="DPY30 DOMAIN CONTAINING 2"/>
    <property type="match status" value="1"/>
</dbReference>
<dbReference type="Pfam" id="PF05186">
    <property type="entry name" value="Dpy-30"/>
    <property type="match status" value="1"/>
</dbReference>
<dbReference type="InterPro" id="IPR049630">
    <property type="entry name" value="DYDC-like_DD"/>
</dbReference>
<dbReference type="GO" id="GO:0048188">
    <property type="term" value="C:Set1C/COMPASS complex"/>
    <property type="evidence" value="ECO:0007669"/>
    <property type="project" value="InterPro"/>
</dbReference>
<evidence type="ECO:0008006" key="5">
    <source>
        <dbReference type="Google" id="ProtNLM"/>
    </source>
</evidence>
<keyword evidence="4" id="KW-1185">Reference proteome</keyword>
<dbReference type="EMBL" id="PZQS01000001">
    <property type="protein sequence ID" value="PVD38917.1"/>
    <property type="molecule type" value="Genomic_DNA"/>
</dbReference>
<proteinExistence type="inferred from homology"/>
<dbReference type="AlphaFoldDB" id="A0A2T7PZU9"/>
<dbReference type="Gene3D" id="1.20.890.10">
    <property type="entry name" value="cAMP-dependent protein kinase regulatory subunit, dimerization-anchoring domain"/>
    <property type="match status" value="1"/>
</dbReference>
<comment type="similarity">
    <text evidence="1">Belongs to the dpy-30 family.</text>
</comment>
<evidence type="ECO:0000256" key="1">
    <source>
        <dbReference type="ARBA" id="ARBA00010849"/>
    </source>
</evidence>
<dbReference type="InterPro" id="IPR007858">
    <property type="entry name" value="Dpy-30_motif"/>
</dbReference>
<dbReference type="PANTHER" id="PTHR23356">
    <property type="entry name" value="DPY30-RELATED"/>
    <property type="match status" value="1"/>
</dbReference>
<accession>A0A2T7PZU9</accession>
<dbReference type="Proteomes" id="UP000245119">
    <property type="component" value="Linkage Group LG1"/>
</dbReference>
<evidence type="ECO:0000313" key="4">
    <source>
        <dbReference type="Proteomes" id="UP000245119"/>
    </source>
</evidence>